<evidence type="ECO:0000256" key="8">
    <source>
        <dbReference type="ARBA" id="ARBA00023004"/>
    </source>
</evidence>
<dbReference type="SUPFAM" id="SSF57662">
    <property type="entry name" value="Ferredoxin thioredoxin reductase (FTR), catalytic beta chain"/>
    <property type="match status" value="1"/>
</dbReference>
<comment type="function">
    <text evidence="2">Catalytic subunit of the ferredoxin-thioredoxin reductase (FTR), which catalyzes the two-electron reduction of thioredoxins by the electrons provided by reduced ferredoxin.</text>
</comment>
<keyword evidence="7" id="KW-0560">Oxidoreductase</keyword>
<evidence type="ECO:0000256" key="2">
    <source>
        <dbReference type="ARBA" id="ARBA00003945"/>
    </source>
</evidence>
<keyword evidence="8" id="KW-0408">Iron</keyword>
<dbReference type="EC" id="1.8.7.2" evidence="4"/>
<dbReference type="RefSeq" id="WP_121922872.1">
    <property type="nucleotide sequence ID" value="NZ_REFO01000011.1"/>
</dbReference>
<dbReference type="OrthoDB" id="12890at2"/>
<evidence type="ECO:0000256" key="5">
    <source>
        <dbReference type="ARBA" id="ARBA00022485"/>
    </source>
</evidence>
<accession>A0A3M0BI80</accession>
<evidence type="ECO:0000256" key="4">
    <source>
        <dbReference type="ARBA" id="ARBA00012358"/>
    </source>
</evidence>
<comment type="catalytic activity">
    <reaction evidence="13">
        <text>[thioredoxin]-disulfide + 2 reduced [2Fe-2S]-[ferredoxin] + 2 H(+) = [thioredoxin]-dithiol + 2 oxidized [2Fe-2S]-[ferredoxin]</text>
        <dbReference type="Rhea" id="RHEA:42336"/>
        <dbReference type="Rhea" id="RHEA-COMP:10000"/>
        <dbReference type="Rhea" id="RHEA-COMP:10001"/>
        <dbReference type="Rhea" id="RHEA-COMP:10698"/>
        <dbReference type="Rhea" id="RHEA-COMP:10700"/>
        <dbReference type="ChEBI" id="CHEBI:15378"/>
        <dbReference type="ChEBI" id="CHEBI:29950"/>
        <dbReference type="ChEBI" id="CHEBI:33737"/>
        <dbReference type="ChEBI" id="CHEBI:33738"/>
        <dbReference type="ChEBI" id="CHEBI:50058"/>
        <dbReference type="EC" id="1.8.7.2"/>
    </reaction>
</comment>
<dbReference type="Proteomes" id="UP000280842">
    <property type="component" value="Unassembled WGS sequence"/>
</dbReference>
<keyword evidence="10" id="KW-1015">Disulfide bond</keyword>
<evidence type="ECO:0000313" key="14">
    <source>
        <dbReference type="EMBL" id="RMA97080.1"/>
    </source>
</evidence>
<evidence type="ECO:0000256" key="1">
    <source>
        <dbReference type="ARBA" id="ARBA00001966"/>
    </source>
</evidence>
<name>A0A3M0BI80_9AQUI</name>
<evidence type="ECO:0000256" key="10">
    <source>
        <dbReference type="ARBA" id="ARBA00023157"/>
    </source>
</evidence>
<dbReference type="AlphaFoldDB" id="A0A3M0BI80"/>
<keyword evidence="6" id="KW-0479">Metal-binding</keyword>
<keyword evidence="15" id="KW-1185">Reference proteome</keyword>
<gene>
    <name evidence="14" type="ORF">CLV39_0734</name>
</gene>
<keyword evidence="9" id="KW-0411">Iron-sulfur</keyword>
<evidence type="ECO:0000256" key="7">
    <source>
        <dbReference type="ARBA" id="ARBA00023002"/>
    </source>
</evidence>
<proteinExistence type="inferred from homology"/>
<comment type="subunit">
    <text evidence="11">Heterodimer of subunit A (variable subunit) and subunit B (catalytic subunit). Heterodimeric FTR forms a complex with ferredoxin and thioredoxin.</text>
</comment>
<reference evidence="14 15" key="1">
    <citation type="submission" date="2018-10" db="EMBL/GenBank/DDBJ databases">
        <title>Genomic Encyclopedia of Archaeal and Bacterial Type Strains, Phase II (KMG-II): from individual species to whole genera.</title>
        <authorList>
            <person name="Goeker M."/>
        </authorList>
    </citation>
    <scope>NUCLEOTIDE SEQUENCE [LARGE SCALE GENOMIC DNA]</scope>
    <source>
        <strain evidence="14 15">VM1</strain>
    </source>
</reference>
<dbReference type="InterPro" id="IPR004209">
    <property type="entry name" value="FTR_bsu"/>
</dbReference>
<dbReference type="GO" id="GO:0046872">
    <property type="term" value="F:metal ion binding"/>
    <property type="evidence" value="ECO:0007669"/>
    <property type="project" value="UniProtKB-KW"/>
</dbReference>
<comment type="similarity">
    <text evidence="3">Belongs to the ferredoxin thioredoxin reductase beta subunit family.</text>
</comment>
<dbReference type="Gene3D" id="3.90.460.10">
    <property type="entry name" value="Ferredoxin thioredoxin reductase catalytic beta subunit"/>
    <property type="match status" value="1"/>
</dbReference>
<evidence type="ECO:0000256" key="11">
    <source>
        <dbReference type="ARBA" id="ARBA00026011"/>
    </source>
</evidence>
<sequence length="162" mass="18983">MDIKVDEKYVEKMRKFAETFSQKSGTVVNPQKDVSDSVILGLAQHLQELGRPLCPCNFYPNKEEEVQKRRWICACDEMQIFKYCHCLLFTTEEGKPITEYLPEWHEGRQIYGLVKDPTPDKGRALAKFDKIVEYLKEYVAEHNLDIPEEEIIAWAEKVARKK</sequence>
<dbReference type="InterPro" id="IPR036644">
    <property type="entry name" value="FTR_bsu_sf"/>
</dbReference>
<comment type="cofactor">
    <cofactor evidence="1">
        <name>[4Fe-4S] cluster</name>
        <dbReference type="ChEBI" id="CHEBI:49883"/>
    </cofactor>
</comment>
<evidence type="ECO:0000256" key="12">
    <source>
        <dbReference type="ARBA" id="ARBA00030295"/>
    </source>
</evidence>
<evidence type="ECO:0000256" key="13">
    <source>
        <dbReference type="ARBA" id="ARBA00048150"/>
    </source>
</evidence>
<evidence type="ECO:0000256" key="3">
    <source>
        <dbReference type="ARBA" id="ARBA00007941"/>
    </source>
</evidence>
<evidence type="ECO:0000256" key="9">
    <source>
        <dbReference type="ARBA" id="ARBA00023014"/>
    </source>
</evidence>
<dbReference type="PANTHER" id="PTHR35113:SF1">
    <property type="entry name" value="FERREDOXIN-THIOREDOXIN REDUCTASE CATALYTIC CHAIN, CHLOROPLASTIC"/>
    <property type="match status" value="1"/>
</dbReference>
<organism evidence="14 15">
    <name type="scientific">Hydrogenothermus marinus</name>
    <dbReference type="NCBI Taxonomy" id="133270"/>
    <lineage>
        <taxon>Bacteria</taxon>
        <taxon>Pseudomonadati</taxon>
        <taxon>Aquificota</taxon>
        <taxon>Aquificia</taxon>
        <taxon>Aquificales</taxon>
        <taxon>Hydrogenothermaceae</taxon>
        <taxon>Hydrogenothermus</taxon>
    </lineage>
</organism>
<dbReference type="GO" id="GO:0016730">
    <property type="term" value="F:oxidoreductase activity, acting on iron-sulfur proteins as donors"/>
    <property type="evidence" value="ECO:0007669"/>
    <property type="project" value="InterPro"/>
</dbReference>
<dbReference type="Pfam" id="PF02943">
    <property type="entry name" value="FeThRed_B"/>
    <property type="match status" value="1"/>
</dbReference>
<keyword evidence="5" id="KW-0004">4Fe-4S</keyword>
<protein>
    <recommendedName>
        <fullName evidence="4">ferredoxin:thioredoxin reductase</fullName>
        <ecNumber evidence="4">1.8.7.2</ecNumber>
    </recommendedName>
    <alternativeName>
        <fullName evidence="12">Ferredoxin-thioredoxin reductase subunit B</fullName>
    </alternativeName>
</protein>
<dbReference type="GO" id="GO:0051539">
    <property type="term" value="F:4 iron, 4 sulfur cluster binding"/>
    <property type="evidence" value="ECO:0007669"/>
    <property type="project" value="UniProtKB-KW"/>
</dbReference>
<evidence type="ECO:0000256" key="6">
    <source>
        <dbReference type="ARBA" id="ARBA00022723"/>
    </source>
</evidence>
<evidence type="ECO:0000313" key="15">
    <source>
        <dbReference type="Proteomes" id="UP000280842"/>
    </source>
</evidence>
<comment type="caution">
    <text evidence="14">The sequence shown here is derived from an EMBL/GenBank/DDBJ whole genome shotgun (WGS) entry which is preliminary data.</text>
</comment>
<dbReference type="EMBL" id="REFO01000011">
    <property type="protein sequence ID" value="RMA97080.1"/>
    <property type="molecule type" value="Genomic_DNA"/>
</dbReference>
<dbReference type="PANTHER" id="PTHR35113">
    <property type="entry name" value="FERREDOXIN-THIOREDOXIN REDUCTASE CATALYTIC CHAIN, CHLOROPLASTIC"/>
    <property type="match status" value="1"/>
</dbReference>